<dbReference type="Gene3D" id="2.130.10.10">
    <property type="entry name" value="YVTN repeat-like/Quinoprotein amine dehydrogenase"/>
    <property type="match status" value="2"/>
</dbReference>
<sequence length="739" mass="79137">MSPDETDLSERVPAVPAVDTFAGPDLPPFGEDQLAYDRNEPPLSQRDGIEIRRARVRGHGITTALKQVSQQQTAGTQARDRVSAEAERTAMIDRHPHVVTVLGWSRQPWPWYAMEFLDAGSLAERGDELDVTHRLWAAYALADAVAHAHDRGVGHYDITPENVRFVPTPDGTWDAPKLIDWAGSPEGGVRRHDARSITPKYASPEMRSPADRDRIGVDSDVYQLGVVIYELLTGRLPERGDGRPDQPSRLADVPAAVDEPLRGALARDPRNRLYLRPFRDALRSAFLDAAEGDDGVSRGAARSTANTGSSAGPGESRTSVEAEDRSREAATGTAGERVAESVEPEPVVCPECGHRSASLRPGDICPECKRGYVDSVESDTVTEETALDPSTDPNAWPMYRGGPARSGSTAGTAGPTDGVRTRWHTATDAPVASSPLVVDGTVYVGGDDGSLRALRADTGAEVWRYRTDSRIRSSPAVAGDTVVVGGTDQSVHAVDVDTGEPRWTYDTGFWVLSSPAVADGTVYVGSDDFSVYALDGADGQLLWEFRADGEASASSPAVVDGTVYVACDDGNAYALDANTGAELWRFETDFVIHTTPAVTDGRVYVGSSQNRLYALDAADGSVRWTFDTEGDVHASPAVTDDAVLFGSDDGHVYAADRATGEERWRFPANDWVRSAPTVAGETAYVGSDTGSVYALDVSNGRPRWRHRVGDRVSASPAVADRTVYVGSDTGIHALDSGGT</sequence>
<organism evidence="3 4">
    <name type="scientific">Halorubrum californiense DSM 19288</name>
    <dbReference type="NCBI Taxonomy" id="1227465"/>
    <lineage>
        <taxon>Archaea</taxon>
        <taxon>Methanobacteriati</taxon>
        <taxon>Methanobacteriota</taxon>
        <taxon>Stenosarchaea group</taxon>
        <taxon>Halobacteria</taxon>
        <taxon>Halobacteriales</taxon>
        <taxon>Haloferacaceae</taxon>
        <taxon>Halorubrum</taxon>
    </lineage>
</organism>
<gene>
    <name evidence="3" type="ORF">C463_16921</name>
</gene>
<comment type="caution">
    <text evidence="3">The sequence shown here is derived from an EMBL/GenBank/DDBJ whole genome shotgun (WGS) entry which is preliminary data.</text>
</comment>
<keyword evidence="4" id="KW-1185">Reference proteome</keyword>
<dbReference type="AlphaFoldDB" id="M0DY04"/>
<protein>
    <submittedName>
        <fullName evidence="3">Serine/threonine protein kinase</fullName>
    </submittedName>
</protein>
<reference evidence="3 4" key="1">
    <citation type="journal article" date="2014" name="PLoS Genet.">
        <title>Phylogenetically driven sequencing of extremely halophilic archaea reveals strategies for static and dynamic osmo-response.</title>
        <authorList>
            <person name="Becker E.A."/>
            <person name="Seitzer P.M."/>
            <person name="Tritt A."/>
            <person name="Larsen D."/>
            <person name="Krusor M."/>
            <person name="Yao A.I."/>
            <person name="Wu D."/>
            <person name="Madern D."/>
            <person name="Eisen J.A."/>
            <person name="Darling A.E."/>
            <person name="Facciotti M.T."/>
        </authorList>
    </citation>
    <scope>NUCLEOTIDE SEQUENCE [LARGE SCALE GENOMIC DNA]</scope>
    <source>
        <strain evidence="3 4">DSM 19288</strain>
    </source>
</reference>
<dbReference type="SUPFAM" id="SSF56112">
    <property type="entry name" value="Protein kinase-like (PK-like)"/>
    <property type="match status" value="1"/>
</dbReference>
<feature type="region of interest" description="Disordered" evidence="1">
    <location>
        <begin position="1"/>
        <end position="43"/>
    </location>
</feature>
<feature type="region of interest" description="Disordered" evidence="1">
    <location>
        <begin position="292"/>
        <end position="348"/>
    </location>
</feature>
<feature type="domain" description="Protein kinase" evidence="2">
    <location>
        <begin position="37"/>
        <end position="287"/>
    </location>
</feature>
<feature type="compositionally biased region" description="Basic and acidic residues" evidence="1">
    <location>
        <begin position="318"/>
        <end position="328"/>
    </location>
</feature>
<dbReference type="Proteomes" id="UP000011586">
    <property type="component" value="Unassembled WGS sequence"/>
</dbReference>
<dbReference type="Gene3D" id="1.10.510.10">
    <property type="entry name" value="Transferase(Phosphotransferase) domain 1"/>
    <property type="match status" value="1"/>
</dbReference>
<dbReference type="SMART" id="SM00564">
    <property type="entry name" value="PQQ"/>
    <property type="match status" value="7"/>
</dbReference>
<dbReference type="PANTHER" id="PTHR34512">
    <property type="entry name" value="CELL SURFACE PROTEIN"/>
    <property type="match status" value="1"/>
</dbReference>
<dbReference type="STRING" id="1227465.C463_16921"/>
<proteinExistence type="predicted"/>
<keyword evidence="3" id="KW-0808">Transferase</keyword>
<dbReference type="InterPro" id="IPR002372">
    <property type="entry name" value="PQQ_rpt_dom"/>
</dbReference>
<dbReference type="GO" id="GO:0004674">
    <property type="term" value="F:protein serine/threonine kinase activity"/>
    <property type="evidence" value="ECO:0007669"/>
    <property type="project" value="UniProtKB-KW"/>
</dbReference>
<dbReference type="Pfam" id="PF00069">
    <property type="entry name" value="Pkinase"/>
    <property type="match status" value="1"/>
</dbReference>
<evidence type="ECO:0000256" key="1">
    <source>
        <dbReference type="SAM" id="MobiDB-lite"/>
    </source>
</evidence>
<dbReference type="Gene3D" id="2.40.128.630">
    <property type="match status" value="1"/>
</dbReference>
<dbReference type="PANTHER" id="PTHR34512:SF30">
    <property type="entry name" value="OUTER MEMBRANE PROTEIN ASSEMBLY FACTOR BAMB"/>
    <property type="match status" value="1"/>
</dbReference>
<evidence type="ECO:0000313" key="3">
    <source>
        <dbReference type="EMBL" id="ELZ39678.1"/>
    </source>
</evidence>
<dbReference type="InterPro" id="IPR015943">
    <property type="entry name" value="WD40/YVTN_repeat-like_dom_sf"/>
</dbReference>
<dbReference type="RefSeq" id="WP_008446038.1">
    <property type="nucleotide sequence ID" value="NZ_AOJK01000077.1"/>
</dbReference>
<evidence type="ECO:0000259" key="2">
    <source>
        <dbReference type="PROSITE" id="PS50011"/>
    </source>
</evidence>
<dbReference type="PROSITE" id="PS50011">
    <property type="entry name" value="PROTEIN_KINASE_DOM"/>
    <property type="match status" value="1"/>
</dbReference>
<feature type="region of interest" description="Disordered" evidence="1">
    <location>
        <begin position="236"/>
        <end position="255"/>
    </location>
</feature>
<dbReference type="InterPro" id="IPR011009">
    <property type="entry name" value="Kinase-like_dom_sf"/>
</dbReference>
<dbReference type="PATRIC" id="fig|1227465.4.peg.3274"/>
<dbReference type="Pfam" id="PF13570">
    <property type="entry name" value="Beta-prop_ACSF4"/>
    <property type="match status" value="1"/>
</dbReference>
<dbReference type="InterPro" id="IPR018391">
    <property type="entry name" value="PQQ_b-propeller_rpt"/>
</dbReference>
<dbReference type="InterPro" id="IPR000719">
    <property type="entry name" value="Prot_kinase_dom"/>
</dbReference>
<dbReference type="OrthoDB" id="8638at2157"/>
<dbReference type="InterPro" id="IPR011047">
    <property type="entry name" value="Quinoprotein_ADH-like_sf"/>
</dbReference>
<keyword evidence="3" id="KW-0418">Kinase</keyword>
<accession>M0DY04</accession>
<keyword evidence="3" id="KW-0723">Serine/threonine-protein kinase</keyword>
<name>M0DY04_9EURY</name>
<evidence type="ECO:0000313" key="4">
    <source>
        <dbReference type="Proteomes" id="UP000011586"/>
    </source>
</evidence>
<dbReference type="EMBL" id="AOJK01000077">
    <property type="protein sequence ID" value="ELZ39678.1"/>
    <property type="molecule type" value="Genomic_DNA"/>
</dbReference>
<dbReference type="GO" id="GO:0005524">
    <property type="term" value="F:ATP binding"/>
    <property type="evidence" value="ECO:0007669"/>
    <property type="project" value="InterPro"/>
</dbReference>
<feature type="compositionally biased region" description="Basic and acidic residues" evidence="1">
    <location>
        <begin position="236"/>
        <end position="246"/>
    </location>
</feature>
<dbReference type="SMART" id="SM00220">
    <property type="entry name" value="S_TKc"/>
    <property type="match status" value="1"/>
</dbReference>
<dbReference type="SUPFAM" id="SSF50998">
    <property type="entry name" value="Quinoprotein alcohol dehydrogenase-like"/>
    <property type="match status" value="2"/>
</dbReference>